<evidence type="ECO:0000313" key="4">
    <source>
        <dbReference type="EMBL" id="HGZ42042.1"/>
    </source>
</evidence>
<accession>A0A832I7H0</accession>
<dbReference type="CDD" id="cd06464">
    <property type="entry name" value="ACD_sHsps-like"/>
    <property type="match status" value="1"/>
</dbReference>
<protein>
    <submittedName>
        <fullName evidence="4">Hsp20/alpha crystallin family protein</fullName>
    </submittedName>
</protein>
<dbReference type="SUPFAM" id="SSF49764">
    <property type="entry name" value="HSP20-like chaperones"/>
    <property type="match status" value="1"/>
</dbReference>
<dbReference type="InterPro" id="IPR008978">
    <property type="entry name" value="HSP20-like_chaperone"/>
</dbReference>
<dbReference type="InterPro" id="IPR031107">
    <property type="entry name" value="Small_HSP"/>
</dbReference>
<evidence type="ECO:0000256" key="2">
    <source>
        <dbReference type="RuleBase" id="RU003616"/>
    </source>
</evidence>
<organism evidence="4">
    <name type="scientific">Eiseniibacteriota bacterium</name>
    <dbReference type="NCBI Taxonomy" id="2212470"/>
    <lineage>
        <taxon>Bacteria</taxon>
        <taxon>Candidatus Eiseniibacteriota</taxon>
    </lineage>
</organism>
<name>A0A832I7H0_UNCEI</name>
<comment type="caution">
    <text evidence="4">The sequence shown here is derived from an EMBL/GenBank/DDBJ whole genome shotgun (WGS) entry which is preliminary data.</text>
</comment>
<dbReference type="InterPro" id="IPR002068">
    <property type="entry name" value="A-crystallin/Hsp20_dom"/>
</dbReference>
<feature type="domain" description="SHSP" evidence="3">
    <location>
        <begin position="40"/>
        <end position="152"/>
    </location>
</feature>
<gene>
    <name evidence="4" type="ORF">ENR23_01220</name>
</gene>
<dbReference type="AlphaFoldDB" id="A0A832I7H0"/>
<dbReference type="EMBL" id="DSQF01000002">
    <property type="protein sequence ID" value="HGZ42042.1"/>
    <property type="molecule type" value="Genomic_DNA"/>
</dbReference>
<evidence type="ECO:0000256" key="1">
    <source>
        <dbReference type="PROSITE-ProRule" id="PRU00285"/>
    </source>
</evidence>
<dbReference type="PROSITE" id="PS01031">
    <property type="entry name" value="SHSP"/>
    <property type="match status" value="1"/>
</dbReference>
<dbReference type="Pfam" id="PF00011">
    <property type="entry name" value="HSP20"/>
    <property type="match status" value="1"/>
</dbReference>
<reference evidence="4" key="1">
    <citation type="journal article" date="2020" name="mSystems">
        <title>Genome- and Community-Level Interaction Insights into Carbon Utilization and Element Cycling Functions of Hydrothermarchaeota in Hydrothermal Sediment.</title>
        <authorList>
            <person name="Zhou Z."/>
            <person name="Liu Y."/>
            <person name="Xu W."/>
            <person name="Pan J."/>
            <person name="Luo Z.H."/>
            <person name="Li M."/>
        </authorList>
    </citation>
    <scope>NUCLEOTIDE SEQUENCE [LARGE SCALE GENOMIC DNA]</scope>
    <source>
        <strain evidence="4">SpSt-381</strain>
    </source>
</reference>
<evidence type="ECO:0000259" key="3">
    <source>
        <dbReference type="PROSITE" id="PS01031"/>
    </source>
</evidence>
<proteinExistence type="inferred from homology"/>
<sequence>MTLIRWNPVLPVSRELANARNEMDRLFDEFFGARRSWLADVQPQFVPAVDIEETEDSFVFHADLPGMSHKDVKVSLLGDTLTIRGERVREEQSSKGTRTRTERSYGAFERSFTLGAPVKAEGVRATFRDGVLEVRVPKAEEARVREIQVQVG</sequence>
<dbReference type="Gene3D" id="2.60.40.790">
    <property type="match status" value="1"/>
</dbReference>
<dbReference type="PANTHER" id="PTHR11527">
    <property type="entry name" value="HEAT-SHOCK PROTEIN 20 FAMILY MEMBER"/>
    <property type="match status" value="1"/>
</dbReference>
<comment type="similarity">
    <text evidence="1 2">Belongs to the small heat shock protein (HSP20) family.</text>
</comment>